<accession>A0A095X4L4</accession>
<dbReference type="RefSeq" id="WP_037327047.1">
    <property type="nucleotide sequence ID" value="NZ_JRMW01000027.1"/>
</dbReference>
<dbReference type="Proteomes" id="UP000029579">
    <property type="component" value="Unassembled WGS sequence"/>
</dbReference>
<dbReference type="GO" id="GO:0016887">
    <property type="term" value="F:ATP hydrolysis activity"/>
    <property type="evidence" value="ECO:0007669"/>
    <property type="project" value="TreeGrafter"/>
</dbReference>
<sequence length="394" mass="44906">MLDQRQIATDIDGFIENLIATAVNLSASDIHLQPEEDFGKIRLRIDGALVDKMQIRREYFDMLSSKIKLSCGMDISQKRMPQDKSVKYEAFPGIDFRVSSVPTILGEKIVIRILAVDIFMEKARLLGFSRESKEKLERAIRKKSGIILMTGPTGSGKTTSLYALLEKLNKEDVNIITIEDPVEYKIDNINQISINEKIGLTYPVILRSILRQDPDIIMIGEIRDRQTAEIAIRAAITGHLILSTAHTRDAFSGLIRLKDLGVDDYLIRSAVNLLAGQRLVRKLCDCKKLDRMTDFEYELMSSYIKVDRERKIYRPVGCPHCNGGYKGRQAVEEVMPIDNEFKDILRKYGLESEKIKEKLKKDKFRPMLVNGLIQVLEGETSFEEVLDVLGYFPK</sequence>
<dbReference type="SMART" id="SM00382">
    <property type="entry name" value="AAA"/>
    <property type="match status" value="1"/>
</dbReference>
<dbReference type="PANTHER" id="PTHR30258">
    <property type="entry name" value="TYPE II SECRETION SYSTEM PROTEIN GSPE-RELATED"/>
    <property type="match status" value="1"/>
</dbReference>
<evidence type="ECO:0000256" key="1">
    <source>
        <dbReference type="ARBA" id="ARBA00006611"/>
    </source>
</evidence>
<dbReference type="InterPro" id="IPR001482">
    <property type="entry name" value="T2SS/T4SS_dom"/>
</dbReference>
<dbReference type="InterPro" id="IPR003593">
    <property type="entry name" value="AAA+_ATPase"/>
</dbReference>
<dbReference type="GO" id="GO:0005886">
    <property type="term" value="C:plasma membrane"/>
    <property type="evidence" value="ECO:0007669"/>
    <property type="project" value="TreeGrafter"/>
</dbReference>
<evidence type="ECO:0000256" key="2">
    <source>
        <dbReference type="ARBA" id="ARBA00022741"/>
    </source>
</evidence>
<feature type="domain" description="Bacterial type II secretion system protein E" evidence="4">
    <location>
        <begin position="210"/>
        <end position="224"/>
    </location>
</feature>
<evidence type="ECO:0000259" key="4">
    <source>
        <dbReference type="PROSITE" id="PS00662"/>
    </source>
</evidence>
<name>A0A095X4L4_9FIRM</name>
<dbReference type="GO" id="GO:0005524">
    <property type="term" value="F:ATP binding"/>
    <property type="evidence" value="ECO:0007669"/>
    <property type="project" value="UniProtKB-KW"/>
</dbReference>
<comment type="similarity">
    <text evidence="1">Belongs to the GSP E family.</text>
</comment>
<comment type="caution">
    <text evidence="5">The sequence shown here is derived from an EMBL/GenBank/DDBJ whole genome shotgun (WGS) entry which is preliminary data.</text>
</comment>
<dbReference type="Pfam" id="PF00437">
    <property type="entry name" value="T2SSE"/>
    <property type="match status" value="1"/>
</dbReference>
<keyword evidence="3" id="KW-0067">ATP-binding</keyword>
<dbReference type="InterPro" id="IPR027417">
    <property type="entry name" value="P-loop_NTPase"/>
</dbReference>
<dbReference type="SUPFAM" id="SSF52540">
    <property type="entry name" value="P-loop containing nucleoside triphosphate hydrolases"/>
    <property type="match status" value="1"/>
</dbReference>
<proteinExistence type="inferred from homology"/>
<dbReference type="eggNOG" id="COG2804">
    <property type="taxonomic scope" value="Bacteria"/>
</dbReference>
<reference evidence="5 6" key="1">
    <citation type="submission" date="2014-07" db="EMBL/GenBank/DDBJ databases">
        <authorList>
            <person name="McCorrison J."/>
            <person name="Sanka R."/>
            <person name="Torralba M."/>
            <person name="Gillis M."/>
            <person name="Haft D.H."/>
            <person name="Methe B."/>
            <person name="Sutton G."/>
            <person name="Nelson K.E."/>
        </authorList>
    </citation>
    <scope>NUCLEOTIDE SEQUENCE [LARGE SCALE GENOMIC DNA]</scope>
    <source>
        <strain evidence="5 6">S7-1-13</strain>
    </source>
</reference>
<evidence type="ECO:0000313" key="5">
    <source>
        <dbReference type="EMBL" id="KGF04621.1"/>
    </source>
</evidence>
<dbReference type="OrthoDB" id="9808272at2"/>
<protein>
    <submittedName>
        <fullName evidence="5">General secretion pathway protein GspE</fullName>
    </submittedName>
</protein>
<dbReference type="EMBL" id="JRMW01000027">
    <property type="protein sequence ID" value="KGF04621.1"/>
    <property type="molecule type" value="Genomic_DNA"/>
</dbReference>
<dbReference type="Gene3D" id="3.40.50.300">
    <property type="entry name" value="P-loop containing nucleotide triphosphate hydrolases"/>
    <property type="match status" value="1"/>
</dbReference>
<organism evidence="5 6">
    <name type="scientific">Anaerococcus lactolyticus S7-1-13</name>
    <dbReference type="NCBI Taxonomy" id="1284686"/>
    <lineage>
        <taxon>Bacteria</taxon>
        <taxon>Bacillati</taxon>
        <taxon>Bacillota</taxon>
        <taxon>Tissierellia</taxon>
        <taxon>Tissierellales</taxon>
        <taxon>Peptoniphilaceae</taxon>
        <taxon>Anaerococcus</taxon>
    </lineage>
</organism>
<gene>
    <name evidence="5" type="ORF">HMPREF1630_03520</name>
</gene>
<dbReference type="PROSITE" id="PS00662">
    <property type="entry name" value="T2SP_E"/>
    <property type="match status" value="1"/>
</dbReference>
<dbReference type="PANTHER" id="PTHR30258:SF1">
    <property type="entry name" value="PROTEIN TRANSPORT PROTEIN HOFB HOMOLOG"/>
    <property type="match status" value="1"/>
</dbReference>
<dbReference type="Gene3D" id="3.30.450.90">
    <property type="match status" value="1"/>
</dbReference>
<keyword evidence="2" id="KW-0547">Nucleotide-binding</keyword>
<evidence type="ECO:0000313" key="6">
    <source>
        <dbReference type="Proteomes" id="UP000029579"/>
    </source>
</evidence>
<evidence type="ECO:0000256" key="3">
    <source>
        <dbReference type="ARBA" id="ARBA00022840"/>
    </source>
</evidence>
<dbReference type="AlphaFoldDB" id="A0A095X4L4"/>
<dbReference type="CDD" id="cd01129">
    <property type="entry name" value="PulE-GspE-like"/>
    <property type="match status" value="1"/>
</dbReference>